<evidence type="ECO:0000256" key="1">
    <source>
        <dbReference type="SAM" id="MobiDB-lite"/>
    </source>
</evidence>
<dbReference type="Proteomes" id="UP000242381">
    <property type="component" value="Unassembled WGS sequence"/>
</dbReference>
<accession>A0A1X0RK23</accession>
<feature type="non-terminal residue" evidence="2">
    <location>
        <position position="1"/>
    </location>
</feature>
<organism evidence="2 3">
    <name type="scientific">Rhizopus microsporus</name>
    <dbReference type="NCBI Taxonomy" id="58291"/>
    <lineage>
        <taxon>Eukaryota</taxon>
        <taxon>Fungi</taxon>
        <taxon>Fungi incertae sedis</taxon>
        <taxon>Mucoromycota</taxon>
        <taxon>Mucoromycotina</taxon>
        <taxon>Mucoromycetes</taxon>
        <taxon>Mucorales</taxon>
        <taxon>Mucorineae</taxon>
        <taxon>Rhizopodaceae</taxon>
        <taxon>Rhizopus</taxon>
    </lineage>
</organism>
<dbReference type="EMBL" id="KV921683">
    <property type="protein sequence ID" value="ORE12382.1"/>
    <property type="molecule type" value="Genomic_DNA"/>
</dbReference>
<name>A0A1X0RK23_RHIZD</name>
<proteinExistence type="predicted"/>
<feature type="region of interest" description="Disordered" evidence="1">
    <location>
        <begin position="340"/>
        <end position="361"/>
    </location>
</feature>
<evidence type="ECO:0000313" key="2">
    <source>
        <dbReference type="EMBL" id="ORE12382.1"/>
    </source>
</evidence>
<evidence type="ECO:0008006" key="4">
    <source>
        <dbReference type="Google" id="ProtNLM"/>
    </source>
</evidence>
<gene>
    <name evidence="2" type="ORF">BCV71DRAFT_269260</name>
</gene>
<protein>
    <recommendedName>
        <fullName evidence="4">Transposase</fullName>
    </recommendedName>
</protein>
<dbReference type="VEuPathDB" id="FungiDB:BCV72DRAFT_337777"/>
<evidence type="ECO:0000313" key="3">
    <source>
        <dbReference type="Proteomes" id="UP000242381"/>
    </source>
</evidence>
<sequence>SNAVDKLDYWARVIDLDSKALKPQESGQLRFHGTIQTDGVGVTVLKKGFNRQTRYTARFTVEYEATSYITDLTRRNHQEISGRCVAVDPGRRDMLYCQDKTWKTKRYRRILQDLKAQDPDVVQAEQALSQQPSSAISVKDFGHFLHARYEQSAVFSRFYGHTITNHDNGYPLFRKIRLSAYFNKQRAEQKLIQDLHAKFGEDAVFVMGNWSGLHARYHELIRGLGFRRLFKKHGFQVFLMDEYKTSRCCPTCHNESLHTFRRVPNPRPYQRERYPTVICHGLLRCINPYCRPAMAAPDRYRLWNRDVAACLNYMHILRGLRRNGMVPDRFRRVAVAPTRRRRRVDDQGQPRTRIRIDSSLP</sequence>
<reference evidence="2 3" key="1">
    <citation type="journal article" date="2016" name="Proc. Natl. Acad. Sci. U.S.A.">
        <title>Lipid metabolic changes in an early divergent fungus govern the establishment of a mutualistic symbiosis with endobacteria.</title>
        <authorList>
            <person name="Lastovetsky O.A."/>
            <person name="Gaspar M.L."/>
            <person name="Mondo S.J."/>
            <person name="LaButti K.M."/>
            <person name="Sandor L."/>
            <person name="Grigoriev I.V."/>
            <person name="Henry S.A."/>
            <person name="Pawlowska T.E."/>
        </authorList>
    </citation>
    <scope>NUCLEOTIDE SEQUENCE [LARGE SCALE GENOMIC DNA]</scope>
    <source>
        <strain evidence="2 3">ATCC 11559</strain>
    </source>
</reference>
<dbReference type="AlphaFoldDB" id="A0A1X0RK23"/>